<dbReference type="PROSITE" id="PS51012">
    <property type="entry name" value="ABC_TM2"/>
    <property type="match status" value="1"/>
</dbReference>
<feature type="transmembrane region" description="Helical" evidence="6">
    <location>
        <begin position="106"/>
        <end position="124"/>
    </location>
</feature>
<evidence type="ECO:0000313" key="8">
    <source>
        <dbReference type="EMBL" id="MEH0639638.1"/>
    </source>
</evidence>
<dbReference type="GeneID" id="96268468"/>
<dbReference type="Pfam" id="PF01061">
    <property type="entry name" value="ABC2_membrane"/>
    <property type="match status" value="1"/>
</dbReference>
<gene>
    <name evidence="8" type="ORF">QBA35_41630</name>
</gene>
<feature type="transmembrane region" description="Helical" evidence="6">
    <location>
        <begin position="68"/>
        <end position="86"/>
    </location>
</feature>
<dbReference type="PANTHER" id="PTHR43229:SF2">
    <property type="entry name" value="NODULATION PROTEIN J"/>
    <property type="match status" value="1"/>
</dbReference>
<feature type="transmembrane region" description="Helical" evidence="6">
    <location>
        <begin position="182"/>
        <end position="204"/>
    </location>
</feature>
<organism evidence="8 9">
    <name type="scientific">Streptomyces bottropensis</name>
    <dbReference type="NCBI Taxonomy" id="42235"/>
    <lineage>
        <taxon>Bacteria</taxon>
        <taxon>Bacillati</taxon>
        <taxon>Actinomycetota</taxon>
        <taxon>Actinomycetes</taxon>
        <taxon>Kitasatosporales</taxon>
        <taxon>Streptomycetaceae</taxon>
        <taxon>Streptomyces</taxon>
    </lineage>
</organism>
<keyword evidence="6" id="KW-0813">Transport</keyword>
<feature type="transmembrane region" description="Helical" evidence="6">
    <location>
        <begin position="211"/>
        <end position="231"/>
    </location>
</feature>
<feature type="domain" description="ABC transmembrane type-2" evidence="7">
    <location>
        <begin position="66"/>
        <end position="303"/>
    </location>
</feature>
<dbReference type="Proteomes" id="UP001310290">
    <property type="component" value="Unassembled WGS sequence"/>
</dbReference>
<keyword evidence="5" id="KW-0046">Antibiotic resistance</keyword>
<evidence type="ECO:0000256" key="5">
    <source>
        <dbReference type="ARBA" id="ARBA00023251"/>
    </source>
</evidence>
<sequence length="306" mass="32951">MTQHPLPEYLVETPSGDQAVIVRTDRASPATPRRKRKRPKSPPVEFLIDVHMLTVRLLMRMRRETDQLVYGIVQPAVFTLMLTYVLGNAVKLPPGTRYADYAISGLLAQTVVTTAIVTATAVAYELSEKMIDRLRTLPVSRLSILASCTNASLVRSLITVVVTAVCGFAAGWRTHNGAGGLFAAFFVLLLFGLAMGWLGALIGVSVSSPQAAAGAATVWLLPIMYVSNALVPVDSMPGWLQPVAEWNPMSAVTTASRQLFGNPAAPGAEGIWPTEHPVMVSLSWSLVIILVTAPIAVKKFLRHTAP</sequence>
<evidence type="ECO:0000313" key="9">
    <source>
        <dbReference type="Proteomes" id="UP001310290"/>
    </source>
</evidence>
<dbReference type="PRINTS" id="PR00164">
    <property type="entry name" value="ABC2TRNSPORT"/>
</dbReference>
<keyword evidence="3 6" id="KW-1133">Transmembrane helix</keyword>
<comment type="caution">
    <text evidence="8">The sequence shown here is derived from an EMBL/GenBank/DDBJ whole genome shotgun (WGS) entry which is preliminary data.</text>
</comment>
<name>A0ABU8B141_9ACTN</name>
<feature type="transmembrane region" description="Helical" evidence="6">
    <location>
        <begin position="144"/>
        <end position="170"/>
    </location>
</feature>
<keyword evidence="6" id="KW-1003">Cell membrane</keyword>
<keyword evidence="2 6" id="KW-0812">Transmembrane</keyword>
<keyword evidence="4 6" id="KW-0472">Membrane</keyword>
<dbReference type="InterPro" id="IPR051784">
    <property type="entry name" value="Nod_factor_ABC_transporter"/>
</dbReference>
<dbReference type="EMBL" id="JARULZ010000003">
    <property type="protein sequence ID" value="MEH0639638.1"/>
    <property type="molecule type" value="Genomic_DNA"/>
</dbReference>
<dbReference type="PIRSF" id="PIRSF006648">
    <property type="entry name" value="DrrB"/>
    <property type="match status" value="1"/>
</dbReference>
<accession>A0ABU8B141</accession>
<dbReference type="PANTHER" id="PTHR43229">
    <property type="entry name" value="NODULATION PROTEIN J"/>
    <property type="match status" value="1"/>
</dbReference>
<protein>
    <recommendedName>
        <fullName evidence="6">Transport permease protein</fullName>
    </recommendedName>
</protein>
<evidence type="ECO:0000259" key="7">
    <source>
        <dbReference type="PROSITE" id="PS51012"/>
    </source>
</evidence>
<comment type="similarity">
    <text evidence="6">Belongs to the ABC-2 integral membrane protein family.</text>
</comment>
<evidence type="ECO:0000256" key="2">
    <source>
        <dbReference type="ARBA" id="ARBA00022692"/>
    </source>
</evidence>
<reference evidence="8" key="1">
    <citation type="submission" date="2023-04" db="EMBL/GenBank/DDBJ databases">
        <title>Genomic diversity of scab-causing Streptomyces spp. in the province of Quebec, Canada.</title>
        <authorList>
            <person name="Biessy A."/>
            <person name="Cadieux M."/>
            <person name="Ciotola M."/>
            <person name="Filion M."/>
        </authorList>
    </citation>
    <scope>NUCLEOTIDE SEQUENCE</scope>
    <source>
        <strain evidence="8">B21-115</strain>
    </source>
</reference>
<dbReference type="InterPro" id="IPR047817">
    <property type="entry name" value="ABC2_TM_bact-type"/>
</dbReference>
<dbReference type="InterPro" id="IPR000412">
    <property type="entry name" value="ABC_2_transport"/>
</dbReference>
<dbReference type="InterPro" id="IPR013525">
    <property type="entry name" value="ABC2_TM"/>
</dbReference>
<keyword evidence="9" id="KW-1185">Reference proteome</keyword>
<proteinExistence type="inferred from homology"/>
<dbReference type="RefSeq" id="WP_020114860.1">
    <property type="nucleotide sequence ID" value="NZ_JARULZ010000003.1"/>
</dbReference>
<evidence type="ECO:0000256" key="6">
    <source>
        <dbReference type="RuleBase" id="RU361157"/>
    </source>
</evidence>
<evidence type="ECO:0000256" key="4">
    <source>
        <dbReference type="ARBA" id="ARBA00023136"/>
    </source>
</evidence>
<comment type="subcellular location">
    <subcellularLocation>
        <location evidence="6">Cell membrane</location>
        <topology evidence="6">Multi-pass membrane protein</topology>
    </subcellularLocation>
    <subcellularLocation>
        <location evidence="1">Membrane</location>
        <topology evidence="1">Multi-pass membrane protein</topology>
    </subcellularLocation>
</comment>
<evidence type="ECO:0000256" key="1">
    <source>
        <dbReference type="ARBA" id="ARBA00004141"/>
    </source>
</evidence>
<evidence type="ECO:0000256" key="3">
    <source>
        <dbReference type="ARBA" id="ARBA00022989"/>
    </source>
</evidence>
<feature type="transmembrane region" description="Helical" evidence="6">
    <location>
        <begin position="278"/>
        <end position="297"/>
    </location>
</feature>